<accession>X2KPM0</accession>
<organism evidence="1 2">
    <name type="scientific">Vibrio phage Vc1</name>
    <dbReference type="NCBI Taxonomy" id="1480731"/>
    <lineage>
        <taxon>Viruses</taxon>
        <taxon>Duplodnaviria</taxon>
        <taxon>Heunggongvirae</taxon>
        <taxon>Uroviricota</taxon>
        <taxon>Caudoviricetes</taxon>
        <taxon>Drexlerviridae</taxon>
        <taxon>Jhansiroadvirus</taxon>
        <taxon>Jhansiroadvirus gwaliVC1</taxon>
    </lineage>
</organism>
<evidence type="ECO:0000313" key="2">
    <source>
        <dbReference type="Proteomes" id="UP000019741"/>
    </source>
</evidence>
<sequence>MTIKVKDKNRAALVQTIIKQNGGKIFTVVAKRKSPKKYFIVEELCDGSALDLKIGEKVYLNTKKNQNALYELLQCPHCKVTQYEEQFMEMTCRTGVKKDLKGGTSTIKNTPDLISVNLTNGKGYRCFSAFNVLELRASGTVIKFKEADVLAFTGE</sequence>
<dbReference type="EMBL" id="KJ502657">
    <property type="protein sequence ID" value="AHN84682.1"/>
    <property type="molecule type" value="Genomic_DNA"/>
</dbReference>
<proteinExistence type="predicted"/>
<gene>
    <name evidence="1" type="ORF">PV_031</name>
</gene>
<name>X2KPM0_9CAUD</name>
<evidence type="ECO:0000313" key="1">
    <source>
        <dbReference type="EMBL" id="AHN84682.1"/>
    </source>
</evidence>
<dbReference type="Proteomes" id="UP000019741">
    <property type="component" value="Segment"/>
</dbReference>
<keyword evidence="2" id="KW-1185">Reference proteome</keyword>
<protein>
    <submittedName>
        <fullName evidence="1">Uncharacterized protein</fullName>
    </submittedName>
</protein>
<reference evidence="1 2" key="1">
    <citation type="submission" date="2014-02" db="EMBL/GenBank/DDBJ databases">
        <title>The complete genome of the phage of Vibrio sp. which is highly homologous to Vibro cyclitrophicus was sequenced and analyzed.</title>
        <authorList>
            <person name="Li Z."/>
            <person name="Xu Y."/>
            <person name="Zhang J."/>
        </authorList>
    </citation>
    <scope>NUCLEOTIDE SEQUENCE [LARGE SCALE GENOMIC DNA]</scope>
    <source>
        <strain evidence="1">Phi-Vc1</strain>
    </source>
</reference>